<evidence type="ECO:0000256" key="1">
    <source>
        <dbReference type="SAM" id="MobiDB-lite"/>
    </source>
</evidence>
<dbReference type="AlphaFoldDB" id="A0A830HBW9"/>
<evidence type="ECO:0000313" key="4">
    <source>
        <dbReference type="Proteomes" id="UP000660262"/>
    </source>
</evidence>
<dbReference type="PANTHER" id="PTHR13587">
    <property type="entry name" value="INTEGRATOR COMPLEX SUBUNIT 3"/>
    <property type="match status" value="1"/>
</dbReference>
<dbReference type="Pfam" id="PF10189">
    <property type="entry name" value="Ints3_N"/>
    <property type="match status" value="1"/>
</dbReference>
<reference evidence="3" key="1">
    <citation type="submission" date="2020-10" db="EMBL/GenBank/DDBJ databases">
        <title>Unveiling of a novel bifunctional photoreceptor, Dualchrome1, isolated from a cosmopolitan green alga.</title>
        <authorList>
            <person name="Suzuki S."/>
            <person name="Kawachi M."/>
        </authorList>
    </citation>
    <scope>NUCLEOTIDE SEQUENCE</scope>
    <source>
        <strain evidence="3">NIES 2893</strain>
    </source>
</reference>
<dbReference type="OrthoDB" id="2021145at2759"/>
<dbReference type="InterPro" id="IPR045334">
    <property type="entry name" value="INTS3"/>
</dbReference>
<dbReference type="Proteomes" id="UP000660262">
    <property type="component" value="Unassembled WGS sequence"/>
</dbReference>
<comment type="caution">
    <text evidence="3">The sequence shown here is derived from an EMBL/GenBank/DDBJ whole genome shotgun (WGS) entry which is preliminary data.</text>
</comment>
<dbReference type="InterPro" id="IPR019333">
    <property type="entry name" value="INTS3_N"/>
</dbReference>
<dbReference type="EMBL" id="BNJQ01000008">
    <property type="protein sequence ID" value="GHP04515.1"/>
    <property type="molecule type" value="Genomic_DNA"/>
</dbReference>
<evidence type="ECO:0000259" key="2">
    <source>
        <dbReference type="Pfam" id="PF10189"/>
    </source>
</evidence>
<keyword evidence="4" id="KW-1185">Reference proteome</keyword>
<gene>
    <name evidence="3" type="ORF">PPROV_000326900</name>
</gene>
<proteinExistence type="predicted"/>
<organism evidence="3 4">
    <name type="scientific">Pycnococcus provasolii</name>
    <dbReference type="NCBI Taxonomy" id="41880"/>
    <lineage>
        <taxon>Eukaryota</taxon>
        <taxon>Viridiplantae</taxon>
        <taxon>Chlorophyta</taxon>
        <taxon>Pseudoscourfieldiophyceae</taxon>
        <taxon>Pseudoscourfieldiales</taxon>
        <taxon>Pycnococcaceae</taxon>
        <taxon>Pycnococcus</taxon>
    </lineage>
</organism>
<dbReference type="PANTHER" id="PTHR13587:SF7">
    <property type="entry name" value="INTEGRATOR COMPLEX SUBUNIT 3"/>
    <property type="match status" value="1"/>
</dbReference>
<feature type="domain" description="Integrator complex subunit 3 N-terminal" evidence="2">
    <location>
        <begin position="39"/>
        <end position="441"/>
    </location>
</feature>
<sequence>MATLCQLSPPSGSAHSGVSHAAGMLTRLLAETPGSKRLSSRFLRLAAGVRQQLLWMVRELPRAAGKHRRSLEAVEHTYAALLRHVPLYVQPLHHGDGGGAAAAAGVPLSRESALLCASVVEIFNDNVQIIVTGLKGGVPLYACRLLRLVADLAGAPPGVASLACDSAAALCAKLLVDHWELCAPAGRDLLRLLRLAVATYTGDAANLASVYRQLVADNSRCHTLLRTRTSKRIIGHLIPPEVEARIVFLLTSVRMGNQRRYQDWFVSRILAVSPAGGTAESAARAHLTADTVRYIVACHHPPNHILASDVCQRWCIIGWLLHVSTVQGTPKDRAGVVLALTWDWLFYTSGVDSIMNLEPAMLLIMHSLSKCPDVSNTVLDSILEHVDEGRRTSHTTSSSDFRSPASLGSHIELVPKCAQDALNELVRRKVVRSLTPLTDSTSPIKEHHKHNIKVLMAPSAPTPSRSEAPLQSPSHSPSPSSDSALLAGATDGITELSASLEELSRHTASPDRVATQACREAFLTLLSALSTFASLPGSPPRGKAMAPLRPYCFLTDDMTYNRGDIVGLLCVELANIIGQACPPEIASMHVAVDILRFFLATMCRYTSHASQALDATIVASLCKHHVCGALVGGALLCEASQHASESLAGGGDAMQVDGEVDRGTPGAGFVLYRHACALLEAINQPENEAATHYYMLSECHTLPPSRFLARRLEADACAIVGWDETLLVEVLPQVLRHLTVARLPLANIIHLFLVFSTSGDVARLSEELRGGSRGAIWESTSKENPDDLAHLMREASGWGEREQGILRSLVEAELGEAALTTVLAKCK</sequence>
<dbReference type="GO" id="GO:0005737">
    <property type="term" value="C:cytoplasm"/>
    <property type="evidence" value="ECO:0007669"/>
    <property type="project" value="TreeGrafter"/>
</dbReference>
<evidence type="ECO:0000313" key="3">
    <source>
        <dbReference type="EMBL" id="GHP04515.1"/>
    </source>
</evidence>
<feature type="region of interest" description="Disordered" evidence="1">
    <location>
        <begin position="458"/>
        <end position="486"/>
    </location>
</feature>
<protein>
    <submittedName>
        <fullName evidence="3">Integrator complex subunit 3</fullName>
    </submittedName>
</protein>
<accession>A0A830HBW9</accession>
<name>A0A830HBW9_9CHLO</name>
<feature type="compositionally biased region" description="Low complexity" evidence="1">
    <location>
        <begin position="468"/>
        <end position="486"/>
    </location>
</feature>